<dbReference type="Proteomes" id="UP000481153">
    <property type="component" value="Unassembled WGS sequence"/>
</dbReference>
<gene>
    <name evidence="1" type="ORF">Ae201684_008377</name>
</gene>
<organism evidence="1 2">
    <name type="scientific">Aphanomyces euteiches</name>
    <dbReference type="NCBI Taxonomy" id="100861"/>
    <lineage>
        <taxon>Eukaryota</taxon>
        <taxon>Sar</taxon>
        <taxon>Stramenopiles</taxon>
        <taxon>Oomycota</taxon>
        <taxon>Saprolegniomycetes</taxon>
        <taxon>Saprolegniales</taxon>
        <taxon>Verrucalvaceae</taxon>
        <taxon>Aphanomyces</taxon>
    </lineage>
</organism>
<dbReference type="AlphaFoldDB" id="A0A6G0X5D1"/>
<accession>A0A6G0X5D1</accession>
<evidence type="ECO:0000313" key="1">
    <source>
        <dbReference type="EMBL" id="KAF0735166.1"/>
    </source>
</evidence>
<name>A0A6G0X5D1_9STRA</name>
<dbReference type="EMBL" id="VJMJ01000101">
    <property type="protein sequence ID" value="KAF0735166.1"/>
    <property type="molecule type" value="Genomic_DNA"/>
</dbReference>
<sequence>MTLRSTPSLSLSYATSSTTNSSHLLALSLELKWQLLQSCCLDRVVCQLATALDELAMLCHANTKLIEPCNTFLLRLEAMEILPYTLSIMWTKAKVGLCVKLAAIADKRPREAIEHLMDTAKETMADTLRGLHEQNKCLSRMLRQHPHVTERGFCQVDASAYDLFKHVQRLSIDAAILASSSRCAPAMTKTTRRVSFDENGPRVIGNADGNVDRAPVPASRPRKLEMLIIRGSRVLQVV</sequence>
<dbReference type="VEuPathDB" id="FungiDB:AeMF1_008563"/>
<reference evidence="1 2" key="1">
    <citation type="submission" date="2019-07" db="EMBL/GenBank/DDBJ databases">
        <title>Genomics analysis of Aphanomyces spp. identifies a new class of oomycete effector associated with host adaptation.</title>
        <authorList>
            <person name="Gaulin E."/>
        </authorList>
    </citation>
    <scope>NUCLEOTIDE SEQUENCE [LARGE SCALE GENOMIC DNA]</scope>
    <source>
        <strain evidence="1 2">ATCC 201684</strain>
    </source>
</reference>
<proteinExistence type="predicted"/>
<comment type="caution">
    <text evidence="1">The sequence shown here is derived from an EMBL/GenBank/DDBJ whole genome shotgun (WGS) entry which is preliminary data.</text>
</comment>
<keyword evidence="2" id="KW-1185">Reference proteome</keyword>
<evidence type="ECO:0000313" key="2">
    <source>
        <dbReference type="Proteomes" id="UP000481153"/>
    </source>
</evidence>
<protein>
    <submittedName>
        <fullName evidence="1">Uncharacterized protein</fullName>
    </submittedName>
</protein>